<dbReference type="SUPFAM" id="SSF56529">
    <property type="entry name" value="FAH"/>
    <property type="match status" value="1"/>
</dbReference>
<dbReference type="EMBL" id="CABL01000015">
    <property type="protein sequence ID" value="CBH75721.1"/>
    <property type="molecule type" value="Genomic_DNA"/>
</dbReference>
<evidence type="ECO:0000256" key="1">
    <source>
        <dbReference type="ARBA" id="ARBA00022723"/>
    </source>
</evidence>
<protein>
    <recommendedName>
        <fullName evidence="2">Fumarylacetoacetase-like C-terminal domain-containing protein</fullName>
    </recommendedName>
</protein>
<evidence type="ECO:0000313" key="3">
    <source>
        <dbReference type="EMBL" id="CBH75721.1"/>
    </source>
</evidence>
<comment type="caution">
    <text evidence="3">The sequence shown here is derived from an EMBL/GenBank/DDBJ whole genome shotgun (WGS) entry which is preliminary data.</text>
</comment>
<dbReference type="GO" id="GO:0046872">
    <property type="term" value="F:metal ion binding"/>
    <property type="evidence" value="ECO:0007669"/>
    <property type="project" value="UniProtKB-KW"/>
</dbReference>
<proteinExistence type="predicted"/>
<dbReference type="GO" id="GO:0016853">
    <property type="term" value="F:isomerase activity"/>
    <property type="evidence" value="ECO:0007669"/>
    <property type="project" value="UniProtKB-ARBA"/>
</dbReference>
<dbReference type="GO" id="GO:0018773">
    <property type="term" value="F:acetylpyruvate hydrolase activity"/>
    <property type="evidence" value="ECO:0007669"/>
    <property type="project" value="TreeGrafter"/>
</dbReference>
<sequence length="281" mass="31218">MRLISFYDDDGTLRPGLFRDGFVARIDAPDMRAFVELPPERREERIGAPELDAAALVYGPPIVPPRNVFCVGRNYLEHALEGARAAGRDLKLPDVPTFFTKATTALIGPDAVAHFDASISHEYDFEAELAVVIGERCRDIEERRAREVIFGYTCCNDLTARDLQRAHVQWMKGKSLDESCPLGPAILTPDEIRDPQALDIAMYVNDIEKQHSTTAKMIFSIPRIIAELSRGMTLLPGDVIATGTPEGVGFARTPPEFLRDGDLLEVRIERIGSLRTRIALS</sequence>
<dbReference type="GO" id="GO:0019752">
    <property type="term" value="P:carboxylic acid metabolic process"/>
    <property type="evidence" value="ECO:0007669"/>
    <property type="project" value="UniProtKB-ARBA"/>
</dbReference>
<keyword evidence="1" id="KW-0479">Metal-binding</keyword>
<dbReference type="PANTHER" id="PTHR11820">
    <property type="entry name" value="ACYLPYRUVASE"/>
    <property type="match status" value="1"/>
</dbReference>
<evidence type="ECO:0000259" key="2">
    <source>
        <dbReference type="Pfam" id="PF01557"/>
    </source>
</evidence>
<organism evidence="3">
    <name type="scientific">mine drainage metagenome</name>
    <dbReference type="NCBI Taxonomy" id="410659"/>
    <lineage>
        <taxon>unclassified sequences</taxon>
        <taxon>metagenomes</taxon>
        <taxon>ecological metagenomes</taxon>
    </lineage>
</organism>
<dbReference type="Gene3D" id="3.90.850.10">
    <property type="entry name" value="Fumarylacetoacetase-like, C-terminal domain"/>
    <property type="match status" value="1"/>
</dbReference>
<gene>
    <name evidence="3" type="ORF">CARN1_2475</name>
</gene>
<dbReference type="InterPro" id="IPR011234">
    <property type="entry name" value="Fumarylacetoacetase-like_C"/>
</dbReference>
<dbReference type="AlphaFoldDB" id="E6PGY3"/>
<reference evidence="3" key="1">
    <citation type="submission" date="2009-10" db="EMBL/GenBank/DDBJ databases">
        <title>Diversity of trophic interactions inside an arsenic-rich microbial ecosystem.</title>
        <authorList>
            <person name="Bertin P.N."/>
            <person name="Heinrich-Salmeron A."/>
            <person name="Pelletier E."/>
            <person name="Goulhen-Chollet F."/>
            <person name="Arsene-Ploetze F."/>
            <person name="Gallien S."/>
            <person name="Calteau A."/>
            <person name="Vallenet D."/>
            <person name="Casiot C."/>
            <person name="Chane-Woon-Ming B."/>
            <person name="Giloteaux L."/>
            <person name="Barakat M."/>
            <person name="Bonnefoy V."/>
            <person name="Bruneel O."/>
            <person name="Chandler M."/>
            <person name="Cleiss J."/>
            <person name="Duran R."/>
            <person name="Elbaz-Poulichet F."/>
            <person name="Fonknechten N."/>
            <person name="Lauga B."/>
            <person name="Mornico D."/>
            <person name="Ortet P."/>
            <person name="Schaeffer C."/>
            <person name="Siguier P."/>
            <person name="Alexander Thil Smith A."/>
            <person name="Van Dorsselaer A."/>
            <person name="Weissenbach J."/>
            <person name="Medigue C."/>
            <person name="Le Paslier D."/>
        </authorList>
    </citation>
    <scope>NUCLEOTIDE SEQUENCE</scope>
</reference>
<dbReference type="InterPro" id="IPR036663">
    <property type="entry name" value="Fumarylacetoacetase_C_sf"/>
</dbReference>
<accession>E6PGY3</accession>
<dbReference type="FunFam" id="3.90.850.10:FF:000002">
    <property type="entry name" value="2-hydroxyhepta-2,4-diene-1,7-dioate isomerase"/>
    <property type="match status" value="1"/>
</dbReference>
<name>E6PGY3_9ZZZZ</name>
<feature type="domain" description="Fumarylacetoacetase-like C-terminal" evidence="2">
    <location>
        <begin position="68"/>
        <end position="278"/>
    </location>
</feature>
<dbReference type="PANTHER" id="PTHR11820:SF7">
    <property type="entry name" value="ACYLPYRUVASE FAHD1, MITOCHONDRIAL"/>
    <property type="match status" value="1"/>
</dbReference>
<dbReference type="Pfam" id="PF01557">
    <property type="entry name" value="FAA_hydrolase"/>
    <property type="match status" value="1"/>
</dbReference>